<dbReference type="AlphaFoldDB" id="A0A915A1H2"/>
<dbReference type="Proteomes" id="UP000887569">
    <property type="component" value="Unplaced"/>
</dbReference>
<reference evidence="4 5" key="1">
    <citation type="submission" date="2022-11" db="UniProtKB">
        <authorList>
            <consortium name="WormBaseParasite"/>
        </authorList>
    </citation>
    <scope>IDENTIFICATION</scope>
</reference>
<proteinExistence type="predicted"/>
<keyword evidence="2" id="KW-0472">Membrane</keyword>
<evidence type="ECO:0000256" key="2">
    <source>
        <dbReference type="SAM" id="Phobius"/>
    </source>
</evidence>
<dbReference type="WBParaSite" id="PgB42_g004_t03">
    <property type="protein sequence ID" value="PgB42_g004_t03"/>
    <property type="gene ID" value="PgB42_g004"/>
</dbReference>
<sequence length="217" mass="23872">MKKSAKGFGYVEDETTTTTKTVVTVENDGMNAQQKRGASASLARKSATEYNYDESDDELTTTTKTVTTTESSGGAPRVPLHQTQSYGLKKNAENYSFEDERTTAAKVRYDMPPGSIDPLLGERQKGENYLQSSQVYGRNEAENLLGRHSSLHVHQSAGSTKNYLDRDSQLSSSLMRSTLNPQSKKRRFGVCDLVFFVLAPCFILLILVAVLITLGVA</sequence>
<organism evidence="3 5">
    <name type="scientific">Parascaris univalens</name>
    <name type="common">Nematode worm</name>
    <dbReference type="NCBI Taxonomy" id="6257"/>
    <lineage>
        <taxon>Eukaryota</taxon>
        <taxon>Metazoa</taxon>
        <taxon>Ecdysozoa</taxon>
        <taxon>Nematoda</taxon>
        <taxon>Chromadorea</taxon>
        <taxon>Rhabditida</taxon>
        <taxon>Spirurina</taxon>
        <taxon>Ascaridomorpha</taxon>
        <taxon>Ascaridoidea</taxon>
        <taxon>Ascarididae</taxon>
        <taxon>Parascaris</taxon>
    </lineage>
</organism>
<keyword evidence="3" id="KW-1185">Reference proteome</keyword>
<dbReference type="WBParaSite" id="PgB42_g004_t01">
    <property type="protein sequence ID" value="PgB42_g004_t01"/>
    <property type="gene ID" value="PgB42_g004"/>
</dbReference>
<evidence type="ECO:0000313" key="4">
    <source>
        <dbReference type="WBParaSite" id="PgB42_g004_t01"/>
    </source>
</evidence>
<feature type="region of interest" description="Disordered" evidence="1">
    <location>
        <begin position="30"/>
        <end position="59"/>
    </location>
</feature>
<evidence type="ECO:0000313" key="3">
    <source>
        <dbReference type="Proteomes" id="UP000887569"/>
    </source>
</evidence>
<protein>
    <submittedName>
        <fullName evidence="4 5">Uncharacterized protein</fullName>
    </submittedName>
</protein>
<feature type="transmembrane region" description="Helical" evidence="2">
    <location>
        <begin position="193"/>
        <end position="216"/>
    </location>
</feature>
<name>A0A915A1H2_PARUN</name>
<keyword evidence="2" id="KW-1133">Transmembrane helix</keyword>
<accession>A0A915A1H2</accession>
<evidence type="ECO:0000313" key="5">
    <source>
        <dbReference type="WBParaSite" id="PgB42_g004_t02"/>
    </source>
</evidence>
<keyword evidence="2" id="KW-0812">Transmembrane</keyword>
<dbReference type="WBParaSite" id="PgB42_g004_t02">
    <property type="protein sequence ID" value="PgB42_g004_t02"/>
    <property type="gene ID" value="PgB42_g004"/>
</dbReference>
<evidence type="ECO:0000256" key="1">
    <source>
        <dbReference type="SAM" id="MobiDB-lite"/>
    </source>
</evidence>